<dbReference type="RefSeq" id="WP_173078249.1">
    <property type="nucleotide sequence ID" value="NZ_BAABJB010000010.1"/>
</dbReference>
<dbReference type="Proteomes" id="UP000482960">
    <property type="component" value="Unassembled WGS sequence"/>
</dbReference>
<gene>
    <name evidence="1" type="ORF">Prum_046960</name>
</gene>
<keyword evidence="2" id="KW-1185">Reference proteome</keyword>
<evidence type="ECO:0008006" key="3">
    <source>
        <dbReference type="Google" id="ProtNLM"/>
    </source>
</evidence>
<accession>A0A6V8L4B9</accession>
<organism evidence="1 2">
    <name type="scientific">Phytohabitans rumicis</name>
    <dbReference type="NCBI Taxonomy" id="1076125"/>
    <lineage>
        <taxon>Bacteria</taxon>
        <taxon>Bacillati</taxon>
        <taxon>Actinomycetota</taxon>
        <taxon>Actinomycetes</taxon>
        <taxon>Micromonosporales</taxon>
        <taxon>Micromonosporaceae</taxon>
    </lineage>
</organism>
<reference evidence="1 2" key="2">
    <citation type="submission" date="2020-03" db="EMBL/GenBank/DDBJ databases">
        <authorList>
            <person name="Ichikawa N."/>
            <person name="Kimura A."/>
            <person name="Kitahashi Y."/>
            <person name="Uohara A."/>
        </authorList>
    </citation>
    <scope>NUCLEOTIDE SEQUENCE [LARGE SCALE GENOMIC DNA]</scope>
    <source>
        <strain evidence="1 2">NBRC 108638</strain>
    </source>
</reference>
<dbReference type="EMBL" id="BLPG01000001">
    <property type="protein sequence ID" value="GFJ91054.1"/>
    <property type="molecule type" value="Genomic_DNA"/>
</dbReference>
<name>A0A6V8L4B9_9ACTN</name>
<reference evidence="1 2" key="1">
    <citation type="submission" date="2020-03" db="EMBL/GenBank/DDBJ databases">
        <title>Whole genome shotgun sequence of Phytohabitans rumicis NBRC 108638.</title>
        <authorList>
            <person name="Komaki H."/>
            <person name="Tamura T."/>
        </authorList>
    </citation>
    <scope>NUCLEOTIDE SEQUENCE [LARGE SCALE GENOMIC DNA]</scope>
    <source>
        <strain evidence="1 2">NBRC 108638</strain>
    </source>
</reference>
<proteinExistence type="predicted"/>
<protein>
    <recommendedName>
        <fullName evidence="3">KOW domain-containing protein</fullName>
    </recommendedName>
</protein>
<evidence type="ECO:0000313" key="1">
    <source>
        <dbReference type="EMBL" id="GFJ91054.1"/>
    </source>
</evidence>
<dbReference type="AlphaFoldDB" id="A0A6V8L4B9"/>
<comment type="caution">
    <text evidence="1">The sequence shown here is derived from an EMBL/GenBank/DDBJ whole genome shotgun (WGS) entry which is preliminary data.</text>
</comment>
<evidence type="ECO:0000313" key="2">
    <source>
        <dbReference type="Proteomes" id="UP000482960"/>
    </source>
</evidence>
<sequence length="58" mass="6155">MPSVGDTVQVAVTTIQRSNGAAWRGAKGRIIGKTGDGYQIKFDGFIADNVKDNEITDA</sequence>